<name>A0AAD7BEU7_9AGAR</name>
<evidence type="ECO:0000256" key="1">
    <source>
        <dbReference type="SAM" id="MobiDB-lite"/>
    </source>
</evidence>
<feature type="region of interest" description="Disordered" evidence="1">
    <location>
        <begin position="135"/>
        <end position="184"/>
    </location>
</feature>
<evidence type="ECO:0000313" key="2">
    <source>
        <dbReference type="EMBL" id="KAJ7618736.1"/>
    </source>
</evidence>
<comment type="caution">
    <text evidence="2">The sequence shown here is derived from an EMBL/GenBank/DDBJ whole genome shotgun (WGS) entry which is preliminary data.</text>
</comment>
<dbReference type="Proteomes" id="UP001221142">
    <property type="component" value="Unassembled WGS sequence"/>
</dbReference>
<reference evidence="2" key="1">
    <citation type="submission" date="2023-03" db="EMBL/GenBank/DDBJ databases">
        <title>Massive genome expansion in bonnet fungi (Mycena s.s.) driven by repeated elements and novel gene families across ecological guilds.</title>
        <authorList>
            <consortium name="Lawrence Berkeley National Laboratory"/>
            <person name="Harder C.B."/>
            <person name="Miyauchi S."/>
            <person name="Viragh M."/>
            <person name="Kuo A."/>
            <person name="Thoen E."/>
            <person name="Andreopoulos B."/>
            <person name="Lu D."/>
            <person name="Skrede I."/>
            <person name="Drula E."/>
            <person name="Henrissat B."/>
            <person name="Morin E."/>
            <person name="Kohler A."/>
            <person name="Barry K."/>
            <person name="LaButti K."/>
            <person name="Morin E."/>
            <person name="Salamov A."/>
            <person name="Lipzen A."/>
            <person name="Mereny Z."/>
            <person name="Hegedus B."/>
            <person name="Baldrian P."/>
            <person name="Stursova M."/>
            <person name="Weitz H."/>
            <person name="Taylor A."/>
            <person name="Grigoriev I.V."/>
            <person name="Nagy L.G."/>
            <person name="Martin F."/>
            <person name="Kauserud H."/>
        </authorList>
    </citation>
    <scope>NUCLEOTIDE SEQUENCE</scope>
    <source>
        <strain evidence="2">9284</strain>
    </source>
</reference>
<proteinExistence type="predicted"/>
<evidence type="ECO:0000313" key="3">
    <source>
        <dbReference type="Proteomes" id="UP001221142"/>
    </source>
</evidence>
<feature type="compositionally biased region" description="Low complexity" evidence="1">
    <location>
        <begin position="135"/>
        <end position="147"/>
    </location>
</feature>
<dbReference type="AlphaFoldDB" id="A0AAD7BEU7"/>
<organism evidence="2 3">
    <name type="scientific">Roridomyces roridus</name>
    <dbReference type="NCBI Taxonomy" id="1738132"/>
    <lineage>
        <taxon>Eukaryota</taxon>
        <taxon>Fungi</taxon>
        <taxon>Dikarya</taxon>
        <taxon>Basidiomycota</taxon>
        <taxon>Agaricomycotina</taxon>
        <taxon>Agaricomycetes</taxon>
        <taxon>Agaricomycetidae</taxon>
        <taxon>Agaricales</taxon>
        <taxon>Marasmiineae</taxon>
        <taxon>Mycenaceae</taxon>
        <taxon>Roridomyces</taxon>
    </lineage>
</organism>
<accession>A0AAD7BEU7</accession>
<feature type="region of interest" description="Disordered" evidence="1">
    <location>
        <begin position="210"/>
        <end position="258"/>
    </location>
</feature>
<protein>
    <submittedName>
        <fullName evidence="2">Uncharacterized protein</fullName>
    </submittedName>
</protein>
<keyword evidence="3" id="KW-1185">Reference proteome</keyword>
<gene>
    <name evidence="2" type="ORF">FB45DRAFT_1033911</name>
</gene>
<dbReference type="EMBL" id="JARKIF010000019">
    <property type="protein sequence ID" value="KAJ7618736.1"/>
    <property type="molecule type" value="Genomic_DNA"/>
</dbReference>
<sequence length="459" mass="49386">MTGVVLNRLGGHLTHSSESGIGRFLALHLLVLRTLGQALQLLSLRTGPAAYENPLLLPCVLPHSKIGVHGQFEIGEMCFSCGGGGNLIRDGSHWIVVRDVSVLHGEGRACVAGVIERNSIGISLPTKSKLSVPSSAAAPATAGDQAPVDGRPTTGRPSVVAARSSPYPSHPLQSGAHDSDRPAAPTLTLTIPRLRLHRLPSDLHDALTTGRAEGHLKQPSVVSATASLPIRPHRPVQSRGQRPPRLGPPKLSTDHPTPDLQGLSEPLYRLLRHVPDDQTLVFSRPPLRAITSQARAPPCLRRPDTCLSSPFSRVLAPRNWVPWTAATPTPRPQGTSSSRIAFPGKEALVSVCSASFAEARKRSWRAFYRLWVVVGGGGVAHAWSDTAARWRTTLPRPRSSQHSTMACESPHCLPITDYQIRLVTGRAGGFRAAEDWEQDDDDNGTHGGEQCTLRGWDAQ</sequence>
<feature type="region of interest" description="Disordered" evidence="1">
    <location>
        <begin position="435"/>
        <end position="459"/>
    </location>
</feature>